<dbReference type="PANTHER" id="PTHR23292">
    <property type="entry name" value="LIPOPOLYSACCHARIDE-INDUCED TUMOR NECROSIS FACTOR-ALPHA FACTOR"/>
    <property type="match status" value="1"/>
</dbReference>
<evidence type="ECO:0000256" key="4">
    <source>
        <dbReference type="ARBA" id="ARBA00005975"/>
    </source>
</evidence>
<dbReference type="GO" id="GO:0098574">
    <property type="term" value="C:cytoplasmic side of lysosomal membrane"/>
    <property type="evidence" value="ECO:0007669"/>
    <property type="project" value="TreeGrafter"/>
</dbReference>
<dbReference type="Pfam" id="PF10601">
    <property type="entry name" value="zf-LITAF-like"/>
    <property type="match status" value="1"/>
</dbReference>
<evidence type="ECO:0000313" key="10">
    <source>
        <dbReference type="Proteomes" id="UP000261540"/>
    </source>
</evidence>
<keyword evidence="6" id="KW-0862">Zinc</keyword>
<keyword evidence="10" id="KW-1185">Reference proteome</keyword>
<evidence type="ECO:0000256" key="3">
    <source>
        <dbReference type="ARBA" id="ARBA00004630"/>
    </source>
</evidence>
<dbReference type="SMART" id="SM00714">
    <property type="entry name" value="LITAF"/>
    <property type="match status" value="1"/>
</dbReference>
<comment type="similarity">
    <text evidence="4">Belongs to the CDIP1/LITAF family.</text>
</comment>
<name>A0A3B3QHS9_9TELE</name>
<evidence type="ECO:0000256" key="7">
    <source>
        <dbReference type="ARBA" id="ARBA00023136"/>
    </source>
</evidence>
<dbReference type="GeneTree" id="ENSGT00940000155366"/>
<reference evidence="9" key="2">
    <citation type="submission" date="2025-09" db="UniProtKB">
        <authorList>
            <consortium name="Ensembl"/>
        </authorList>
    </citation>
    <scope>IDENTIFICATION</scope>
</reference>
<evidence type="ECO:0000256" key="2">
    <source>
        <dbReference type="ARBA" id="ARBA00004414"/>
    </source>
</evidence>
<dbReference type="PANTHER" id="PTHR23292:SF46">
    <property type="entry name" value="LIPOPOLYSACCHARIDE-INDUCED TUMOR NECROSIS FACTOR-ALPHA FACTOR HOMOLOG"/>
    <property type="match status" value="1"/>
</dbReference>
<dbReference type="Ensembl" id="ENSPKIT00000030350.1">
    <property type="protein sequence ID" value="ENSPKIP00000006327.1"/>
    <property type="gene ID" value="ENSPKIG00000022648.1"/>
</dbReference>
<dbReference type="GO" id="GO:0098560">
    <property type="term" value="C:cytoplasmic side of late endosome membrane"/>
    <property type="evidence" value="ECO:0007669"/>
    <property type="project" value="TreeGrafter"/>
</dbReference>
<evidence type="ECO:0000256" key="5">
    <source>
        <dbReference type="ARBA" id="ARBA00022723"/>
    </source>
</evidence>
<reference evidence="9" key="1">
    <citation type="submission" date="2025-08" db="UniProtKB">
        <authorList>
            <consortium name="Ensembl"/>
        </authorList>
    </citation>
    <scope>IDENTIFICATION</scope>
</reference>
<dbReference type="STRING" id="1676925.ENSPKIP00000006327"/>
<evidence type="ECO:0000313" key="9">
    <source>
        <dbReference type="Ensembl" id="ENSPKIP00000006327.1"/>
    </source>
</evidence>
<dbReference type="PROSITE" id="PS51837">
    <property type="entry name" value="LITAF"/>
    <property type="match status" value="1"/>
</dbReference>
<keyword evidence="5" id="KW-0479">Metal-binding</keyword>
<evidence type="ECO:0000256" key="6">
    <source>
        <dbReference type="ARBA" id="ARBA00022833"/>
    </source>
</evidence>
<accession>A0A3B3QHS9</accession>
<dbReference type="GO" id="GO:0005634">
    <property type="term" value="C:nucleus"/>
    <property type="evidence" value="ECO:0007669"/>
    <property type="project" value="TreeGrafter"/>
</dbReference>
<dbReference type="InterPro" id="IPR037519">
    <property type="entry name" value="LITAF_fam"/>
</dbReference>
<dbReference type="Proteomes" id="UP000261540">
    <property type="component" value="Unplaced"/>
</dbReference>
<proteinExistence type="inferred from homology"/>
<dbReference type="AlphaFoldDB" id="A0A3B3QHS9"/>
<comment type="subcellular location">
    <subcellularLocation>
        <location evidence="1">Endosome membrane</location>
        <topology evidence="1">Peripheral membrane protein</topology>
        <orientation evidence="1">Cytoplasmic side</orientation>
    </subcellularLocation>
    <subcellularLocation>
        <location evidence="2">Late endosome membrane</location>
    </subcellularLocation>
    <subcellularLocation>
        <location evidence="3">Lysosome membrane</location>
        <topology evidence="3">Peripheral membrane protein</topology>
        <orientation evidence="3">Cytoplasmic side</orientation>
    </subcellularLocation>
</comment>
<keyword evidence="7" id="KW-0472">Membrane</keyword>
<organism evidence="9 10">
    <name type="scientific">Paramormyrops kingsleyae</name>
    <dbReference type="NCBI Taxonomy" id="1676925"/>
    <lineage>
        <taxon>Eukaryota</taxon>
        <taxon>Metazoa</taxon>
        <taxon>Chordata</taxon>
        <taxon>Craniata</taxon>
        <taxon>Vertebrata</taxon>
        <taxon>Euteleostomi</taxon>
        <taxon>Actinopterygii</taxon>
        <taxon>Neopterygii</taxon>
        <taxon>Teleostei</taxon>
        <taxon>Osteoglossocephala</taxon>
        <taxon>Osteoglossomorpha</taxon>
        <taxon>Osteoglossiformes</taxon>
        <taxon>Mormyridae</taxon>
        <taxon>Paramormyrops</taxon>
    </lineage>
</organism>
<evidence type="ECO:0000259" key="8">
    <source>
        <dbReference type="PROSITE" id="PS51837"/>
    </source>
</evidence>
<feature type="domain" description="LITAF" evidence="8">
    <location>
        <begin position="87"/>
        <end position="171"/>
    </location>
</feature>
<dbReference type="InterPro" id="IPR006629">
    <property type="entry name" value="LITAF"/>
</dbReference>
<dbReference type="GO" id="GO:0008270">
    <property type="term" value="F:zinc ion binding"/>
    <property type="evidence" value="ECO:0007669"/>
    <property type="project" value="TreeGrafter"/>
</dbReference>
<protein>
    <submittedName>
        <fullName evidence="9">Lipopolysaccharide-induced TNF factor</fullName>
    </submittedName>
</protein>
<sequence length="172" mass="18756">MPASVSDAPPFVPAYFRLSGSMATAPPLETVGFTFSPQPPSYEEAMSSPYPPGFVQPPPAFSKPEQGPYPTGPFPPEFSKSLVIMSVQTVYVQPRVVFGSQPVQTHCPGCMQMVLTRLEHNTGTMTWLTCAGLFIFGCFYGCCLIPFCVDDLKDVTHQCPNCSTVLGTYKRL</sequence>
<evidence type="ECO:0000256" key="1">
    <source>
        <dbReference type="ARBA" id="ARBA00004125"/>
    </source>
</evidence>